<dbReference type="Pfam" id="PF14014">
    <property type="entry name" value="DUF4230"/>
    <property type="match status" value="1"/>
</dbReference>
<proteinExistence type="predicted"/>
<dbReference type="EMBL" id="OENE01000006">
    <property type="protein sequence ID" value="SOS58502.1"/>
    <property type="molecule type" value="Genomic_DNA"/>
</dbReference>
<evidence type="ECO:0000313" key="2">
    <source>
        <dbReference type="Proteomes" id="UP000490060"/>
    </source>
</evidence>
<protein>
    <recommendedName>
        <fullName evidence="3">DUF4230 domain-containing protein</fullName>
    </recommendedName>
</protein>
<organism evidence="1 2">
    <name type="scientific">Tenacibaculum finnmarkense genomovar ulcerans</name>
    <dbReference type="NCBI Taxonomy" id="2781388"/>
    <lineage>
        <taxon>Bacteria</taxon>
        <taxon>Pseudomonadati</taxon>
        <taxon>Bacteroidota</taxon>
        <taxon>Flavobacteriia</taxon>
        <taxon>Flavobacteriales</taxon>
        <taxon>Flavobacteriaceae</taxon>
        <taxon>Tenacibaculum</taxon>
        <taxon>Tenacibaculum finnmarkense</taxon>
    </lineage>
</organism>
<name>A0A2I2LDV3_9FLAO</name>
<dbReference type="Proteomes" id="UP000490060">
    <property type="component" value="Unassembled WGS sequence"/>
</dbReference>
<reference evidence="1 2" key="1">
    <citation type="submission" date="2017-11" db="EMBL/GenBank/DDBJ databases">
        <authorList>
            <person name="Duchaud E."/>
        </authorList>
    </citation>
    <scope>NUCLEOTIDE SEQUENCE [LARGE SCALE GENOMIC DNA]</scope>
    <source>
        <strain evidence="1 2">TNO010</strain>
    </source>
</reference>
<gene>
    <name evidence="1" type="ORF">TNO010_140013</name>
</gene>
<evidence type="ECO:0000313" key="1">
    <source>
        <dbReference type="EMBL" id="SOS58502.1"/>
    </source>
</evidence>
<dbReference type="RefSeq" id="WP_172504951.1">
    <property type="nucleotide sequence ID" value="NZ_OENE01000006.1"/>
</dbReference>
<dbReference type="InterPro" id="IPR025324">
    <property type="entry name" value="DUF4230"/>
</dbReference>
<accession>A0A2I2LDV3</accession>
<sequence>MIGFFKYIAIFLLGFLLAKLWYEKKIEKTQQKEEIQVVLNGIKNLRKLVVSQGSFSEMYHFSDTKKYFYDYVAFEKKAILSVNAKVEVGYDLSKLTIEIDSIGKQIIIHKIPEELVVIAPDIKYFDLQQSQFNTFSKSDLNNLNTKAIENIKQTVTVSRLKIDAKTRLFEELSKIYQLSKIYNWKVVDKTNSKRLVDTALLKD</sequence>
<dbReference type="AlphaFoldDB" id="A0A2I2LDV3"/>
<evidence type="ECO:0008006" key="3">
    <source>
        <dbReference type="Google" id="ProtNLM"/>
    </source>
</evidence>